<evidence type="ECO:0000313" key="1">
    <source>
        <dbReference type="EMBL" id="QHS99145.1"/>
    </source>
</evidence>
<dbReference type="AlphaFoldDB" id="A0A6C0C370"/>
<proteinExistence type="predicted"/>
<protein>
    <submittedName>
        <fullName evidence="1">Uncharacterized protein</fullName>
    </submittedName>
</protein>
<name>A0A6C0C370_9ZZZZ</name>
<sequence length="489" mass="55908">MGTTQSKTATPGQEVKAANILDILATKYILTQNFQDMKKLGEKEYCNKLVILTSDIIKKFLKENEITYVSQRIVDGVPINEKKTSSVIYLSTNKLQKQADISHNSKRTEKTLLSELDVRNSREKDSMCKGIAKFYIKIAHLFAAILKAVNPIYKYDGHEMSIMNKSRIPKGAKVKLAEVNLCNRRIKSLKVENTETGKIKVQVNNCHLNRKVTAKYLNDNVLDNLGIDYGTEVIQGKTLGQEIGVPELEKLYYDIYDYKTGKFNTMSKKSRNEYNKDLGVFYKTFTGKKNYTSWNTSGKKKFSDIPLIAYHESEQCKDPNSPWQKSYTDSDENPLFIKFADNVKSMLENTKANQKKLLSVLDKLFVWVDTPAQSPSNDLENKMVTINPTLTSKSLQSLVEKTRQMIIDIYLQCENEYQQGLKLFEAIVGDRMLKNSITKKENLEQQLKKVIVGDKDQELGKLVQQNVSEALQDKSKFKYGGSKRKTRKL</sequence>
<reference evidence="1" key="1">
    <citation type="journal article" date="2020" name="Nature">
        <title>Giant virus diversity and host interactions through global metagenomics.</title>
        <authorList>
            <person name="Schulz F."/>
            <person name="Roux S."/>
            <person name="Paez-Espino D."/>
            <person name="Jungbluth S."/>
            <person name="Walsh D.A."/>
            <person name="Denef V.J."/>
            <person name="McMahon K.D."/>
            <person name="Konstantinidis K.T."/>
            <person name="Eloe-Fadrosh E.A."/>
            <person name="Kyrpides N.C."/>
            <person name="Woyke T."/>
        </authorList>
    </citation>
    <scope>NUCLEOTIDE SEQUENCE</scope>
    <source>
        <strain evidence="1">GVMAG-M-3300020185-33</strain>
    </source>
</reference>
<dbReference type="EMBL" id="MN739335">
    <property type="protein sequence ID" value="QHS99145.1"/>
    <property type="molecule type" value="Genomic_DNA"/>
</dbReference>
<organism evidence="1">
    <name type="scientific">viral metagenome</name>
    <dbReference type="NCBI Taxonomy" id="1070528"/>
    <lineage>
        <taxon>unclassified sequences</taxon>
        <taxon>metagenomes</taxon>
        <taxon>organismal metagenomes</taxon>
    </lineage>
</organism>
<accession>A0A6C0C370</accession>